<evidence type="ECO:0000259" key="3">
    <source>
        <dbReference type="Pfam" id="PF01498"/>
    </source>
</evidence>
<dbReference type="InterPro" id="IPR009057">
    <property type="entry name" value="Homeodomain-like_sf"/>
</dbReference>
<dbReference type="InterPro" id="IPR036388">
    <property type="entry name" value="WH-like_DNA-bd_sf"/>
</dbReference>
<dbReference type="GO" id="GO:0003677">
    <property type="term" value="F:DNA binding"/>
    <property type="evidence" value="ECO:0007669"/>
    <property type="project" value="InterPro"/>
</dbReference>
<feature type="compositionally biased region" description="Basic residues" evidence="2">
    <location>
        <begin position="64"/>
        <end position="85"/>
    </location>
</feature>
<keyword evidence="5" id="KW-1185">Reference proteome</keyword>
<feature type="domain" description="Transposase Tc1-like" evidence="3">
    <location>
        <begin position="76"/>
        <end position="147"/>
    </location>
</feature>
<dbReference type="GO" id="GO:0015074">
    <property type="term" value="P:DNA integration"/>
    <property type="evidence" value="ECO:0007669"/>
    <property type="project" value="InterPro"/>
</dbReference>
<protein>
    <submittedName>
        <fullName evidence="4">Transposable element Tcb1 transposase</fullName>
    </submittedName>
</protein>
<dbReference type="GO" id="GO:0005634">
    <property type="term" value="C:nucleus"/>
    <property type="evidence" value="ECO:0007669"/>
    <property type="project" value="UniProtKB-SubCell"/>
</dbReference>
<comment type="subcellular location">
    <subcellularLocation>
        <location evidence="1">Nucleus</location>
    </subcellularLocation>
</comment>
<dbReference type="SUPFAM" id="SSF46689">
    <property type="entry name" value="Homeodomain-like"/>
    <property type="match status" value="1"/>
</dbReference>
<evidence type="ECO:0000256" key="2">
    <source>
        <dbReference type="SAM" id="MobiDB-lite"/>
    </source>
</evidence>
<dbReference type="EMBL" id="BGPR01000045">
    <property type="protein sequence ID" value="GBL85901.1"/>
    <property type="molecule type" value="Genomic_DNA"/>
</dbReference>
<dbReference type="InterPro" id="IPR036397">
    <property type="entry name" value="RNaseH_sf"/>
</dbReference>
<evidence type="ECO:0000256" key="1">
    <source>
        <dbReference type="ARBA" id="ARBA00004123"/>
    </source>
</evidence>
<organism evidence="4 5">
    <name type="scientific">Araneus ventricosus</name>
    <name type="common">Orbweaver spider</name>
    <name type="synonym">Epeira ventricosa</name>
    <dbReference type="NCBI Taxonomy" id="182803"/>
    <lineage>
        <taxon>Eukaryota</taxon>
        <taxon>Metazoa</taxon>
        <taxon>Ecdysozoa</taxon>
        <taxon>Arthropoda</taxon>
        <taxon>Chelicerata</taxon>
        <taxon>Arachnida</taxon>
        <taxon>Araneae</taxon>
        <taxon>Araneomorphae</taxon>
        <taxon>Entelegynae</taxon>
        <taxon>Araneoidea</taxon>
        <taxon>Araneidae</taxon>
        <taxon>Araneus</taxon>
    </lineage>
</organism>
<dbReference type="Gene3D" id="1.10.10.10">
    <property type="entry name" value="Winged helix-like DNA-binding domain superfamily/Winged helix DNA-binding domain"/>
    <property type="match status" value="1"/>
</dbReference>
<dbReference type="Proteomes" id="UP000499080">
    <property type="component" value="Unassembled WGS sequence"/>
</dbReference>
<proteinExistence type="predicted"/>
<evidence type="ECO:0000313" key="5">
    <source>
        <dbReference type="Proteomes" id="UP000499080"/>
    </source>
</evidence>
<dbReference type="AlphaFoldDB" id="A0A4Y2B0P3"/>
<gene>
    <name evidence="4" type="primary">TCB1_336</name>
    <name evidence="4" type="ORF">AVEN_63217_1</name>
</gene>
<evidence type="ECO:0000313" key="4">
    <source>
        <dbReference type="EMBL" id="GBL85901.1"/>
    </source>
</evidence>
<name>A0A4Y2B0P3_ARAVE</name>
<dbReference type="InterPro" id="IPR002492">
    <property type="entry name" value="Transposase_Tc1-like"/>
</dbReference>
<dbReference type="OrthoDB" id="6503215at2759"/>
<dbReference type="Gene3D" id="3.30.420.10">
    <property type="entry name" value="Ribonuclease H-like superfamily/Ribonuclease H"/>
    <property type="match status" value="1"/>
</dbReference>
<accession>A0A4Y2B0P3</accession>
<comment type="caution">
    <text evidence="4">The sequence shown here is derived from an EMBL/GenBank/DDBJ whole genome shotgun (WGS) entry which is preliminary data.</text>
</comment>
<reference evidence="4 5" key="1">
    <citation type="journal article" date="2019" name="Sci. Rep.">
        <title>Orb-weaving spider Araneus ventricosus genome elucidates the spidroin gene catalogue.</title>
        <authorList>
            <person name="Kono N."/>
            <person name="Nakamura H."/>
            <person name="Ohtoshi R."/>
            <person name="Moran D.A.P."/>
            <person name="Shinohara A."/>
            <person name="Yoshida Y."/>
            <person name="Fujiwara M."/>
            <person name="Mori M."/>
            <person name="Tomita M."/>
            <person name="Arakawa K."/>
        </authorList>
    </citation>
    <scope>NUCLEOTIDE SEQUENCE [LARGE SCALE GENOMIC DNA]</scope>
</reference>
<dbReference type="Pfam" id="PF13384">
    <property type="entry name" value="HTH_23"/>
    <property type="match status" value="1"/>
</dbReference>
<feature type="region of interest" description="Disordered" evidence="2">
    <location>
        <begin position="53"/>
        <end position="85"/>
    </location>
</feature>
<dbReference type="Pfam" id="PF01498">
    <property type="entry name" value="HTH_Tnp_Tc3_2"/>
    <property type="match status" value="1"/>
</dbReference>
<dbReference type="GO" id="GO:0006313">
    <property type="term" value="P:DNA transposition"/>
    <property type="evidence" value="ECO:0007669"/>
    <property type="project" value="InterPro"/>
</dbReference>
<sequence>MCEVVQRCRGKDVSDFKKGRIIGLHQSKKTTKEVAEITGIGLRSVQRIFKTWKDSGEPPTSRNKCGRKKLLNSRDRRSLKRPVKKNRKKSYLELTAILNMGHKGTSTRTMQREFKGMELNSCGPTRKPLVSAINFKKRLQFAKQHKNWTVEQWGNVTWSYESRFSLFHNDGCTRVRQEPHEAMDPSCIVPTVQTFGGSIMIWNCFNGSNLGSATLCDNKMKSQHYLNVLNDQVIPSLDFFLPNGTGICYDDRSTEH</sequence>